<keyword evidence="2" id="KW-0479">Metal-binding</keyword>
<dbReference type="EMBL" id="FNJR01000011">
    <property type="protein sequence ID" value="SDP87375.1"/>
    <property type="molecule type" value="Genomic_DNA"/>
</dbReference>
<evidence type="ECO:0000313" key="7">
    <source>
        <dbReference type="EMBL" id="SDP87375.1"/>
    </source>
</evidence>
<dbReference type="AlphaFoldDB" id="A0A1H0WAB3"/>
<dbReference type="Pfam" id="PF01928">
    <property type="entry name" value="CYTH"/>
    <property type="match status" value="1"/>
</dbReference>
<dbReference type="Proteomes" id="UP000199497">
    <property type="component" value="Unassembled WGS sequence"/>
</dbReference>
<dbReference type="InterPro" id="IPR058240">
    <property type="entry name" value="rSAM_sf"/>
</dbReference>
<organism evidence="7 8">
    <name type="scientific">Actinopolyspora xinjiangensis</name>
    <dbReference type="NCBI Taxonomy" id="405564"/>
    <lineage>
        <taxon>Bacteria</taxon>
        <taxon>Bacillati</taxon>
        <taxon>Actinomycetota</taxon>
        <taxon>Actinomycetes</taxon>
        <taxon>Actinopolysporales</taxon>
        <taxon>Actinopolysporaceae</taxon>
        <taxon>Actinopolyspora</taxon>
    </lineage>
</organism>
<reference evidence="8" key="1">
    <citation type="submission" date="2016-10" db="EMBL/GenBank/DDBJ databases">
        <authorList>
            <person name="Varghese N."/>
            <person name="Submissions S."/>
        </authorList>
    </citation>
    <scope>NUCLEOTIDE SEQUENCE [LARGE SCALE GENOMIC DNA]</scope>
    <source>
        <strain evidence="8">DSM 46732</strain>
    </source>
</reference>
<dbReference type="PANTHER" id="PTHR11228">
    <property type="entry name" value="RADICAL SAM DOMAIN PROTEIN"/>
    <property type="match status" value="1"/>
</dbReference>
<keyword evidence="1" id="KW-0949">S-adenosyl-L-methionine</keyword>
<dbReference type="GO" id="GO:0051536">
    <property type="term" value="F:iron-sulfur cluster binding"/>
    <property type="evidence" value="ECO:0007669"/>
    <property type="project" value="UniProtKB-KW"/>
</dbReference>
<dbReference type="CDD" id="cd01335">
    <property type="entry name" value="Radical_SAM"/>
    <property type="match status" value="1"/>
</dbReference>
<dbReference type="InterPro" id="IPR008173">
    <property type="entry name" value="Adenylyl_cyclase_CyaB"/>
</dbReference>
<feature type="domain" description="CYTH" evidence="5">
    <location>
        <begin position="381"/>
        <end position="546"/>
    </location>
</feature>
<dbReference type="InterPro" id="IPR050377">
    <property type="entry name" value="Radical_SAM_PqqE_MftC-like"/>
</dbReference>
<dbReference type="GO" id="GO:0046872">
    <property type="term" value="F:metal ion binding"/>
    <property type="evidence" value="ECO:0007669"/>
    <property type="project" value="UniProtKB-KW"/>
</dbReference>
<gene>
    <name evidence="7" type="ORF">SAMN04487905_11195</name>
</gene>
<dbReference type="InterPro" id="IPR023577">
    <property type="entry name" value="CYTH_domain"/>
</dbReference>
<keyword evidence="3" id="KW-0408">Iron</keyword>
<dbReference type="InterPro" id="IPR013785">
    <property type="entry name" value="Aldolase_TIM"/>
</dbReference>
<evidence type="ECO:0000313" key="8">
    <source>
        <dbReference type="Proteomes" id="UP000199497"/>
    </source>
</evidence>
<protein>
    <submittedName>
        <fullName evidence="7">CYTH domain-containing protein</fullName>
    </submittedName>
</protein>
<proteinExistence type="predicted"/>
<evidence type="ECO:0000256" key="3">
    <source>
        <dbReference type="ARBA" id="ARBA00023004"/>
    </source>
</evidence>
<feature type="domain" description="Radical SAM core" evidence="6">
    <location>
        <begin position="11"/>
        <end position="279"/>
    </location>
</feature>
<dbReference type="InterPro" id="IPR033469">
    <property type="entry name" value="CYTH-like_dom_sf"/>
</dbReference>
<name>A0A1H0WAB3_9ACTN</name>
<evidence type="ECO:0000256" key="2">
    <source>
        <dbReference type="ARBA" id="ARBA00022723"/>
    </source>
</evidence>
<evidence type="ECO:0000259" key="6">
    <source>
        <dbReference type="PROSITE" id="PS51918"/>
    </source>
</evidence>
<accession>A0A1H0WAB3</accession>
<dbReference type="InterPro" id="IPR007197">
    <property type="entry name" value="rSAM"/>
</dbReference>
<dbReference type="SFLD" id="SFLDG01067">
    <property type="entry name" value="SPASM/twitch_domain_containing"/>
    <property type="match status" value="1"/>
</dbReference>
<dbReference type="CDD" id="cd07890">
    <property type="entry name" value="CYTH-like_AC_IV-like"/>
    <property type="match status" value="1"/>
</dbReference>
<dbReference type="PROSITE" id="PS51918">
    <property type="entry name" value="RADICAL_SAM"/>
    <property type="match status" value="1"/>
</dbReference>
<dbReference type="PANTHER" id="PTHR11228:SF34">
    <property type="entry name" value="TUNGSTEN-CONTAINING ALDEHYDE FERREDOXIN OXIDOREDUCTASE COFACTOR MODIFYING PROTEIN"/>
    <property type="match status" value="1"/>
</dbReference>
<dbReference type="GO" id="GO:0003824">
    <property type="term" value="F:catalytic activity"/>
    <property type="evidence" value="ECO:0007669"/>
    <property type="project" value="InterPro"/>
</dbReference>
<keyword evidence="8" id="KW-1185">Reference proteome</keyword>
<dbReference type="SUPFAM" id="SSF102114">
    <property type="entry name" value="Radical SAM enzymes"/>
    <property type="match status" value="1"/>
</dbReference>
<dbReference type="Gene3D" id="2.40.320.10">
    <property type="entry name" value="Hypothetical Protein Pfu-838710-001"/>
    <property type="match status" value="1"/>
</dbReference>
<evidence type="ECO:0000256" key="1">
    <source>
        <dbReference type="ARBA" id="ARBA00022691"/>
    </source>
</evidence>
<dbReference type="PROSITE" id="PS51707">
    <property type="entry name" value="CYTH"/>
    <property type="match status" value="1"/>
</dbReference>
<dbReference type="STRING" id="405564.SAMN04487905_11195"/>
<dbReference type="SFLD" id="SFLDS00029">
    <property type="entry name" value="Radical_SAM"/>
    <property type="match status" value="1"/>
</dbReference>
<dbReference type="SUPFAM" id="SSF55154">
    <property type="entry name" value="CYTH-like phosphatases"/>
    <property type="match status" value="1"/>
</dbReference>
<evidence type="ECO:0000256" key="4">
    <source>
        <dbReference type="ARBA" id="ARBA00023014"/>
    </source>
</evidence>
<sequence length="564" mass="62403">MMPDVAANVPTYVDKDTTLRIKVVDACGMTCTFCHNEGTPVVADNSRRTAGEFVTAGTSGRVSIYAASNGANFLPATVEPSEEYQRALITLRELGLTELHITGGEPTLHPRLVEVVRLARDVGYRVRMTSNGEHGADVLGACARAGLDHVNFSVFGTTASELAQVQSTRFQDTTRAARKIEALRASIATCERYGIGARANIVVLDDTHVERVHRLLDEYSSTISVRLLNSLDHGTASVAAIERVLAERGAVAVADHVTAGVSGARTEYRMADGRHISFKRLRPTRLPDTCAGCRFNNGTDCQEGFYGLRLYRDRDGRWMVGVCIRRMDLCQPLDEFLHGELATEVVRFREAEYARLAQHASSLPSCVPRSSRQRRAHRIMMTEHEAKVLEIDPDEFEHRVVALGGRRIDGARQRRYVYDIVPGDQSRWVRLRDTGTETTLTIKEIADDGIDGTTETEVTVSDFETTNILLGKLGYRPKAYQENTRVRFELDGAEVTIDAWPHIPPYAEIEAESTSAVLAVADRLGYAEQDLTGENTTKIYARYGIDLSSISYLAFPEDANAKQS</sequence>
<evidence type="ECO:0000259" key="5">
    <source>
        <dbReference type="PROSITE" id="PS51707"/>
    </source>
</evidence>
<dbReference type="Gene3D" id="3.20.20.70">
    <property type="entry name" value="Aldolase class I"/>
    <property type="match status" value="1"/>
</dbReference>
<keyword evidence="4" id="KW-0411">Iron-sulfur</keyword>
<dbReference type="Pfam" id="PF04055">
    <property type="entry name" value="Radical_SAM"/>
    <property type="match status" value="1"/>
</dbReference>